<proteinExistence type="predicted"/>
<dbReference type="AlphaFoldDB" id="A0A4R8M2E5"/>
<dbReference type="EMBL" id="SORE01000002">
    <property type="protein sequence ID" value="TDY53925.1"/>
    <property type="molecule type" value="Genomic_DNA"/>
</dbReference>
<dbReference type="Proteomes" id="UP000295509">
    <property type="component" value="Unassembled WGS sequence"/>
</dbReference>
<evidence type="ECO:0000313" key="2">
    <source>
        <dbReference type="EMBL" id="TDY53925.1"/>
    </source>
</evidence>
<evidence type="ECO:0000313" key="3">
    <source>
        <dbReference type="Proteomes" id="UP000295509"/>
    </source>
</evidence>
<evidence type="ECO:0000256" key="1">
    <source>
        <dbReference type="SAM" id="MobiDB-lite"/>
    </source>
</evidence>
<gene>
    <name evidence="2" type="ORF">BX592_10272</name>
</gene>
<name>A0A4R8M2E5_9BURK</name>
<accession>A0A4R8M2E5</accession>
<keyword evidence="3" id="KW-1185">Reference proteome</keyword>
<organism evidence="2 3">
    <name type="scientific">Paraburkholderia rhizosphaerae</name>
    <dbReference type="NCBI Taxonomy" id="480658"/>
    <lineage>
        <taxon>Bacteria</taxon>
        <taxon>Pseudomonadati</taxon>
        <taxon>Pseudomonadota</taxon>
        <taxon>Betaproteobacteria</taxon>
        <taxon>Burkholderiales</taxon>
        <taxon>Burkholderiaceae</taxon>
        <taxon>Paraburkholderia</taxon>
    </lineage>
</organism>
<feature type="region of interest" description="Disordered" evidence="1">
    <location>
        <begin position="29"/>
        <end position="50"/>
    </location>
</feature>
<sequence length="88" mass="9799">MPGLAAIFRRTLFSRASCSCGMLQPFDHAGGRANPPPDRPDNEAATGVHWSRTDAERLERIAIYARAGYFNIGYTYEMFHLAAELPPE</sequence>
<protein>
    <submittedName>
        <fullName evidence="2">Uncharacterized protein</fullName>
    </submittedName>
</protein>
<comment type="caution">
    <text evidence="2">The sequence shown here is derived from an EMBL/GenBank/DDBJ whole genome shotgun (WGS) entry which is preliminary data.</text>
</comment>
<reference evidence="2 3" key="1">
    <citation type="submission" date="2019-03" db="EMBL/GenBank/DDBJ databases">
        <title>Genomic Encyclopedia of Type Strains, Phase III (KMG-III): the genomes of soil and plant-associated and newly described type strains.</title>
        <authorList>
            <person name="Whitman W."/>
        </authorList>
    </citation>
    <scope>NUCLEOTIDE SEQUENCE [LARGE SCALE GENOMIC DNA]</scope>
    <source>
        <strain evidence="2 3">LMG 29544</strain>
    </source>
</reference>